<protein>
    <submittedName>
        <fullName evidence="1">Uncharacterized protein</fullName>
    </submittedName>
</protein>
<dbReference type="EMBL" id="CP045725">
    <property type="protein sequence ID" value="QGF23395.1"/>
    <property type="molecule type" value="Genomic_DNA"/>
</dbReference>
<dbReference type="RefSeq" id="WP_153571926.1">
    <property type="nucleotide sequence ID" value="NZ_CP045725.1"/>
</dbReference>
<accession>A0A5Q2FFB1</accession>
<dbReference type="AlphaFoldDB" id="A0A5Q2FFB1"/>
<proteinExistence type="predicted"/>
<sequence>MTRVAEAAHILVTSYPPEDEPVSSVERVVQLADLRLAYWLPNAIEARERFAGGPVVSVRPCSRGGKPELAAPLLEGRVEVVTEGPLFDETKAAIKAKYGLGVAMAEAVDRARRLFGDRTPEAVVVVDIVA</sequence>
<name>A0A5Q2FFB1_9ACTN</name>
<gene>
    <name evidence="1" type="ORF">Rai3103_06645</name>
</gene>
<evidence type="ECO:0000313" key="1">
    <source>
        <dbReference type="EMBL" id="QGF23395.1"/>
    </source>
</evidence>
<dbReference type="KEGG" id="rain:Rai3103_06645"/>
<organism evidence="1 2">
    <name type="scientific">Raineyella fluvialis</name>
    <dbReference type="NCBI Taxonomy" id="2662261"/>
    <lineage>
        <taxon>Bacteria</taxon>
        <taxon>Bacillati</taxon>
        <taxon>Actinomycetota</taxon>
        <taxon>Actinomycetes</taxon>
        <taxon>Propionibacteriales</taxon>
        <taxon>Propionibacteriaceae</taxon>
        <taxon>Raineyella</taxon>
    </lineage>
</organism>
<keyword evidence="2" id="KW-1185">Reference proteome</keyword>
<evidence type="ECO:0000313" key="2">
    <source>
        <dbReference type="Proteomes" id="UP000386847"/>
    </source>
</evidence>
<reference evidence="1 2" key="1">
    <citation type="submission" date="2019-10" db="EMBL/GenBank/DDBJ databases">
        <title>Genomic analysis of Raineyella sp. CBA3103.</title>
        <authorList>
            <person name="Roh S.W."/>
        </authorList>
    </citation>
    <scope>NUCLEOTIDE SEQUENCE [LARGE SCALE GENOMIC DNA]</scope>
    <source>
        <strain evidence="1 2">CBA3103</strain>
    </source>
</reference>
<dbReference type="Proteomes" id="UP000386847">
    <property type="component" value="Chromosome"/>
</dbReference>